<keyword evidence="3" id="KW-1185">Reference proteome</keyword>
<reference evidence="2 3" key="1">
    <citation type="submission" date="2024-05" db="EMBL/GenBank/DDBJ databases">
        <authorList>
            <person name="Wallberg A."/>
        </authorList>
    </citation>
    <scope>NUCLEOTIDE SEQUENCE [LARGE SCALE GENOMIC DNA]</scope>
</reference>
<dbReference type="Proteomes" id="UP001497623">
    <property type="component" value="Unassembled WGS sequence"/>
</dbReference>
<dbReference type="InterPro" id="IPR001810">
    <property type="entry name" value="F-box_dom"/>
</dbReference>
<evidence type="ECO:0000313" key="2">
    <source>
        <dbReference type="EMBL" id="CAL4234844.1"/>
    </source>
</evidence>
<feature type="domain" description="F-box" evidence="1">
    <location>
        <begin position="9"/>
        <end position="55"/>
    </location>
</feature>
<dbReference type="SMART" id="SM00256">
    <property type="entry name" value="FBOX"/>
    <property type="match status" value="1"/>
</dbReference>
<gene>
    <name evidence="2" type="ORF">MNOR_LOCUS40022</name>
</gene>
<dbReference type="EMBL" id="CAXKWB010113775">
    <property type="protein sequence ID" value="CAL4234844.1"/>
    <property type="molecule type" value="Genomic_DNA"/>
</dbReference>
<organism evidence="2 3">
    <name type="scientific">Meganyctiphanes norvegica</name>
    <name type="common">Northern krill</name>
    <name type="synonym">Thysanopoda norvegica</name>
    <dbReference type="NCBI Taxonomy" id="48144"/>
    <lineage>
        <taxon>Eukaryota</taxon>
        <taxon>Metazoa</taxon>
        <taxon>Ecdysozoa</taxon>
        <taxon>Arthropoda</taxon>
        <taxon>Crustacea</taxon>
        <taxon>Multicrustacea</taxon>
        <taxon>Malacostraca</taxon>
        <taxon>Eumalacostraca</taxon>
        <taxon>Eucarida</taxon>
        <taxon>Euphausiacea</taxon>
        <taxon>Euphausiidae</taxon>
        <taxon>Meganyctiphanes</taxon>
    </lineage>
</organism>
<dbReference type="Pfam" id="PF00646">
    <property type="entry name" value="F-box"/>
    <property type="match status" value="1"/>
</dbReference>
<accession>A0AAV2SPW0</accession>
<dbReference type="Gene3D" id="1.20.1280.50">
    <property type="match status" value="1"/>
</dbReference>
<evidence type="ECO:0000313" key="3">
    <source>
        <dbReference type="Proteomes" id="UP001497623"/>
    </source>
</evidence>
<dbReference type="PROSITE" id="PS50181">
    <property type="entry name" value="FBOX"/>
    <property type="match status" value="1"/>
</dbReference>
<proteinExistence type="predicted"/>
<dbReference type="AlphaFoldDB" id="A0AAV2SPW0"/>
<dbReference type="InterPro" id="IPR036047">
    <property type="entry name" value="F-box-like_dom_sf"/>
</dbReference>
<name>A0AAV2SPW0_MEGNR</name>
<evidence type="ECO:0000259" key="1">
    <source>
        <dbReference type="PROSITE" id="PS50181"/>
    </source>
</evidence>
<sequence length="389" mass="44243">MDDYLNFPADGVAQLPSIILELVFSFLPVKELLLSAQVCWSWKHLIDKTRFWLKKIKRDGIKLLPELEHDLISHDAQDQVITCLKDACKYKFLIGDKNHTEQNFFKDFGDLTDSYDDNISYWTVHEDKISVASALLIFSKPKTVSVRLIQKHSEIPDLILFIKILSHCDCGVVLRDIYSWRTADSTSSELLNILTLENKKCKLTMEFQGSITSLAHLPRSLRIISIILTQDHTSLKSIPGLEKLVTYDESHPSYPVPLVLSLRVHVIAGTNISSLPPLPIVENYGINRTCLFLSKVSETSISWAVETAQRLQYPGSSYNFLLFPKSSLTADNIDNLLESLAAANVQMREIRVDSDADLKNFDTKIFYKRLMPNCTFSFMSPSDMAYIGW</sequence>
<dbReference type="SUPFAM" id="SSF81383">
    <property type="entry name" value="F-box domain"/>
    <property type="match status" value="1"/>
</dbReference>
<protein>
    <recommendedName>
        <fullName evidence="1">F-box domain-containing protein</fullName>
    </recommendedName>
</protein>
<comment type="caution">
    <text evidence="2">The sequence shown here is derived from an EMBL/GenBank/DDBJ whole genome shotgun (WGS) entry which is preliminary data.</text>
</comment>